<dbReference type="SUPFAM" id="SSF51445">
    <property type="entry name" value="(Trans)glycosidases"/>
    <property type="match status" value="1"/>
</dbReference>
<proteinExistence type="predicted"/>
<dbReference type="SUPFAM" id="SSF51011">
    <property type="entry name" value="Glycosyl hydrolase domain"/>
    <property type="match status" value="1"/>
</dbReference>
<evidence type="ECO:0000259" key="4">
    <source>
        <dbReference type="SMART" id="SM00642"/>
    </source>
</evidence>
<accession>A0A4Y8SP50</accession>
<gene>
    <name evidence="5" type="ORF">E2R66_00365</name>
</gene>
<evidence type="ECO:0000256" key="2">
    <source>
        <dbReference type="ARBA" id="ARBA00023295"/>
    </source>
</evidence>
<evidence type="ECO:0000256" key="3">
    <source>
        <dbReference type="SAM" id="SignalP"/>
    </source>
</evidence>
<dbReference type="GO" id="GO:0016798">
    <property type="term" value="F:hydrolase activity, acting on glycosyl bonds"/>
    <property type="evidence" value="ECO:0007669"/>
    <property type="project" value="UniProtKB-KW"/>
</dbReference>
<sequence length="613" mass="71438">MPVMNKTTIMLICLFAAFASEGQNPATPFDKAPEWSKSAIWYQIFPERFRNGGSRNNPRPQDISIPPMGQIAPEGWAVNQWTEDWYGQQGWELNRSFNDNMYYRRYGGDLQGVLDKLDYLQNLGVTALFMNPLNDAPSAHKYDARNYHHIDVNFGPDPDGDIKLIATENPADPATWKWTAADKLFLKLVREVHRRGMRLIMDYSWNHTGVMFWAWQHVLKNQSQSAYKDWYEIRSFDDANNPGNEFAYTGWVGVASLPEIRKVDITTHRQNGQPYEGNINEGAKKHIFAVTQRWLAPNGKAADGIDGFRLDVADQIGLGFWRDFRKKVRSIKPDAYLVGEIWWDNWPDKLMDATPYTQGDVFDAVMFYHAYRPARYFFAKTDFPLDAAQLRNELEHEWSRLPEDKRYAMMNVSSTHDTPRLLTDFYNANKYKFQANPRENPYYRTGKPDEETYKRLRLYLVHLFTSIGAPQIWNGEEMGMWGADDPDPRKPLWWADYQFADETRNNLQPGDKQYDQVGFNQQQFDWYKKLIAIRKDNQVLVNGKIEFIVAEGHTLVYRRYDELNEVLVFFNLEEGAINFPLREGTVYKTLLNDSAISGMLHLEPLEAAILMKR</sequence>
<dbReference type="Gene3D" id="3.20.20.80">
    <property type="entry name" value="Glycosidases"/>
    <property type="match status" value="1"/>
</dbReference>
<dbReference type="PANTHER" id="PTHR10357:SF210">
    <property type="entry name" value="MALTODEXTRIN GLUCOSIDASE"/>
    <property type="match status" value="1"/>
</dbReference>
<dbReference type="GO" id="GO:0005975">
    <property type="term" value="P:carbohydrate metabolic process"/>
    <property type="evidence" value="ECO:0007669"/>
    <property type="project" value="InterPro"/>
</dbReference>
<keyword evidence="2" id="KW-0326">Glycosidase</keyword>
<dbReference type="InterPro" id="IPR006047">
    <property type="entry name" value="GH13_cat_dom"/>
</dbReference>
<dbReference type="InterPro" id="IPR017853">
    <property type="entry name" value="GH"/>
</dbReference>
<evidence type="ECO:0000256" key="1">
    <source>
        <dbReference type="ARBA" id="ARBA00022801"/>
    </source>
</evidence>
<evidence type="ECO:0000313" key="5">
    <source>
        <dbReference type="EMBL" id="TFF40672.1"/>
    </source>
</evidence>
<keyword evidence="6" id="KW-1185">Reference proteome</keyword>
<evidence type="ECO:0000313" key="6">
    <source>
        <dbReference type="Proteomes" id="UP000297540"/>
    </source>
</evidence>
<name>A0A4Y8SP50_9SPHI</name>
<dbReference type="Pfam" id="PF00128">
    <property type="entry name" value="Alpha-amylase"/>
    <property type="match status" value="2"/>
</dbReference>
<dbReference type="EMBL" id="SOZE01000001">
    <property type="protein sequence ID" value="TFF40672.1"/>
    <property type="molecule type" value="Genomic_DNA"/>
</dbReference>
<comment type="caution">
    <text evidence="5">The sequence shown here is derived from an EMBL/GenBank/DDBJ whole genome shotgun (WGS) entry which is preliminary data.</text>
</comment>
<dbReference type="CDD" id="cd11338">
    <property type="entry name" value="AmyAc_CMD"/>
    <property type="match status" value="1"/>
</dbReference>
<feature type="chain" id="PRO_5021494247" evidence="3">
    <location>
        <begin position="20"/>
        <end position="613"/>
    </location>
</feature>
<keyword evidence="1 5" id="KW-0378">Hydrolase</keyword>
<dbReference type="PANTHER" id="PTHR10357">
    <property type="entry name" value="ALPHA-AMYLASE FAMILY MEMBER"/>
    <property type="match status" value="1"/>
</dbReference>
<feature type="signal peptide" evidence="3">
    <location>
        <begin position="1"/>
        <end position="19"/>
    </location>
</feature>
<feature type="domain" description="Glycosyl hydrolase family 13 catalytic" evidence="4">
    <location>
        <begin position="43"/>
        <end position="534"/>
    </location>
</feature>
<organism evidence="5 6">
    <name type="scientific">Mucilaginibacter psychrotolerans</name>
    <dbReference type="NCBI Taxonomy" id="1524096"/>
    <lineage>
        <taxon>Bacteria</taxon>
        <taxon>Pseudomonadati</taxon>
        <taxon>Bacteroidota</taxon>
        <taxon>Sphingobacteriia</taxon>
        <taxon>Sphingobacteriales</taxon>
        <taxon>Sphingobacteriaceae</taxon>
        <taxon>Mucilaginibacter</taxon>
    </lineage>
</organism>
<reference evidence="5 6" key="1">
    <citation type="journal article" date="2017" name="Int. J. Syst. Evol. Microbiol.">
        <title>Mucilaginibacterpsychrotolerans sp. nov., isolated from peatlands.</title>
        <authorList>
            <person name="Deng Y."/>
            <person name="Shen L."/>
            <person name="Xu B."/>
            <person name="Liu Y."/>
            <person name="Gu Z."/>
            <person name="Liu H."/>
            <person name="Zhou Y."/>
        </authorList>
    </citation>
    <scope>NUCLEOTIDE SEQUENCE [LARGE SCALE GENOMIC DNA]</scope>
    <source>
        <strain evidence="5 6">NH7-4</strain>
    </source>
</reference>
<dbReference type="AlphaFoldDB" id="A0A4Y8SP50"/>
<protein>
    <submittedName>
        <fullName evidence="5">Glycoside hydrolase family 13 protein</fullName>
    </submittedName>
</protein>
<dbReference type="Proteomes" id="UP000297540">
    <property type="component" value="Unassembled WGS sequence"/>
</dbReference>
<dbReference type="SMART" id="SM00642">
    <property type="entry name" value="Aamy"/>
    <property type="match status" value="1"/>
</dbReference>
<keyword evidence="3" id="KW-0732">Signal</keyword>